<name>A0ABM1AZ06_MICOH</name>
<dbReference type="PANTHER" id="PTHR24062">
    <property type="entry name" value="VOMERONASAL TYPE-1 RECEPTOR"/>
    <property type="match status" value="1"/>
</dbReference>
<feature type="transmembrane region" description="Helical" evidence="11">
    <location>
        <begin position="235"/>
        <end position="259"/>
    </location>
</feature>
<dbReference type="InterPro" id="IPR017452">
    <property type="entry name" value="GPCR_Rhodpsn_7TM"/>
</dbReference>
<dbReference type="GeneID" id="106144468"/>
<evidence type="ECO:0000256" key="2">
    <source>
        <dbReference type="ARBA" id="ARBA00010663"/>
    </source>
</evidence>
<dbReference type="SUPFAM" id="SSF81321">
    <property type="entry name" value="Family A G protein-coupled receptor-like"/>
    <property type="match status" value="1"/>
</dbReference>
<keyword evidence="10 11" id="KW-0807">Transducer</keyword>
<accession>A0ABM1AZ06</accession>
<protein>
    <recommendedName>
        <fullName evidence="11">Vomeronasal type-1 receptor</fullName>
    </recommendedName>
</protein>
<evidence type="ECO:0000256" key="4">
    <source>
        <dbReference type="ARBA" id="ARBA00022507"/>
    </source>
</evidence>
<keyword evidence="6 11" id="KW-1133">Transmembrane helix</keyword>
<evidence type="ECO:0000256" key="7">
    <source>
        <dbReference type="ARBA" id="ARBA00023040"/>
    </source>
</evidence>
<feature type="transmembrane region" description="Helical" evidence="11">
    <location>
        <begin position="126"/>
        <end position="144"/>
    </location>
</feature>
<feature type="domain" description="G-protein coupled receptors family 1 profile" evidence="12">
    <location>
        <begin position="22"/>
        <end position="286"/>
    </location>
</feature>
<dbReference type="Gene3D" id="1.20.1070.10">
    <property type="entry name" value="Rhodopsin 7-helix transmembrane proteins"/>
    <property type="match status" value="1"/>
</dbReference>
<evidence type="ECO:0000259" key="12">
    <source>
        <dbReference type="PROSITE" id="PS50262"/>
    </source>
</evidence>
<proteinExistence type="inferred from homology"/>
<evidence type="ECO:0000256" key="11">
    <source>
        <dbReference type="RuleBase" id="RU364061"/>
    </source>
</evidence>
<evidence type="ECO:0000256" key="5">
    <source>
        <dbReference type="ARBA" id="ARBA00022692"/>
    </source>
</evidence>
<comment type="similarity">
    <text evidence="2 11">Belongs to the G-protein coupled receptor 1 family.</text>
</comment>
<keyword evidence="8 11" id="KW-0472">Membrane</keyword>
<comment type="subcellular location">
    <subcellularLocation>
        <location evidence="1 11">Cell membrane</location>
        <topology evidence="1 11">Multi-pass membrane protein</topology>
    </subcellularLocation>
</comment>
<keyword evidence="9 11" id="KW-0675">Receptor</keyword>
<dbReference type="Pfam" id="PF03402">
    <property type="entry name" value="V1R"/>
    <property type="match status" value="1"/>
</dbReference>
<evidence type="ECO:0000256" key="8">
    <source>
        <dbReference type="ARBA" id="ARBA00023136"/>
    </source>
</evidence>
<feature type="transmembrane region" description="Helical" evidence="11">
    <location>
        <begin position="265"/>
        <end position="287"/>
    </location>
</feature>
<feature type="transmembrane region" description="Helical" evidence="11">
    <location>
        <begin position="12"/>
        <end position="33"/>
    </location>
</feature>
<evidence type="ECO:0000256" key="3">
    <source>
        <dbReference type="ARBA" id="ARBA00022475"/>
    </source>
</evidence>
<evidence type="ECO:0000313" key="14">
    <source>
        <dbReference type="RefSeq" id="XP_013210934.1"/>
    </source>
</evidence>
<gene>
    <name evidence="14" type="primary">LOC106144468</name>
</gene>
<evidence type="ECO:0000256" key="1">
    <source>
        <dbReference type="ARBA" id="ARBA00004651"/>
    </source>
</evidence>
<keyword evidence="7 11" id="KW-0297">G-protein coupled receptor</keyword>
<keyword evidence="13" id="KW-1185">Reference proteome</keyword>
<evidence type="ECO:0000256" key="6">
    <source>
        <dbReference type="ARBA" id="ARBA00022989"/>
    </source>
</evidence>
<dbReference type="InterPro" id="IPR004072">
    <property type="entry name" value="Vmron_rcpt_1"/>
</dbReference>
<feature type="transmembrane region" description="Helical" evidence="11">
    <location>
        <begin position="190"/>
        <end position="209"/>
    </location>
</feature>
<evidence type="ECO:0000313" key="13">
    <source>
        <dbReference type="Proteomes" id="UP000694915"/>
    </source>
</evidence>
<dbReference type="Proteomes" id="UP000694915">
    <property type="component" value="Unplaced"/>
</dbReference>
<dbReference type="RefSeq" id="XP_013210934.1">
    <property type="nucleotide sequence ID" value="XM_013355480.1"/>
</dbReference>
<evidence type="ECO:0000256" key="10">
    <source>
        <dbReference type="ARBA" id="ARBA00023224"/>
    </source>
</evidence>
<reference evidence="14" key="1">
    <citation type="submission" date="2025-08" db="UniProtKB">
        <authorList>
            <consortium name="RefSeq"/>
        </authorList>
    </citation>
    <scope>IDENTIFICATION</scope>
</reference>
<dbReference type="PRINTS" id="PR01534">
    <property type="entry name" value="VOMERONASL1R"/>
</dbReference>
<keyword evidence="5 11" id="KW-0812">Transmembrane</keyword>
<keyword evidence="3 11" id="KW-1003">Cell membrane</keyword>
<keyword evidence="4 11" id="KW-0589">Pheromone response</keyword>
<sequence>MEASDMVVKMIFLSQTAVGVLGNSFLVYNYLLLYFTGIRLRFTDWILQHLIAANLLTLLSKGVPHTMETLGLKDFLNDFGCKLIFYLHRIGRSVSLSSTCFLSVFQAITISPMGSRWTHLKVQAPSYIVASVYISWILALIINIDFPMYMTARLKHRNMTNLKWFGFCSATRHNKAIDILTAAVHTSPDVLFVLLMIWSSSSMVCILYRHKQRMKHIHRSNLSLKSSAESRATKIILLLVSTFVCFYALSCVLQINLSISDSPGFFLVNMGSVIVAGFPTVSPFLLISH</sequence>
<dbReference type="PROSITE" id="PS50262">
    <property type="entry name" value="G_PROTEIN_RECEP_F1_2"/>
    <property type="match status" value="1"/>
</dbReference>
<evidence type="ECO:0000256" key="9">
    <source>
        <dbReference type="ARBA" id="ARBA00023170"/>
    </source>
</evidence>
<organism evidence="13 14">
    <name type="scientific">Microtus ochrogaster</name>
    <name type="common">Prairie vole</name>
    <dbReference type="NCBI Taxonomy" id="79684"/>
    <lineage>
        <taxon>Eukaryota</taxon>
        <taxon>Metazoa</taxon>
        <taxon>Chordata</taxon>
        <taxon>Craniata</taxon>
        <taxon>Vertebrata</taxon>
        <taxon>Euteleostomi</taxon>
        <taxon>Mammalia</taxon>
        <taxon>Eutheria</taxon>
        <taxon>Euarchontoglires</taxon>
        <taxon>Glires</taxon>
        <taxon>Rodentia</taxon>
        <taxon>Myomorpha</taxon>
        <taxon>Muroidea</taxon>
        <taxon>Cricetidae</taxon>
        <taxon>Arvicolinae</taxon>
        <taxon>Microtus</taxon>
    </lineage>
</organism>